<keyword evidence="5" id="KW-0812">Transmembrane</keyword>
<dbReference type="GO" id="GO:0009279">
    <property type="term" value="C:cell outer membrane"/>
    <property type="evidence" value="ECO:0007669"/>
    <property type="project" value="UniProtKB-SubCell"/>
</dbReference>
<keyword evidence="8" id="KW-0732">Signal</keyword>
<dbReference type="GO" id="GO:0015562">
    <property type="term" value="F:efflux transmembrane transporter activity"/>
    <property type="evidence" value="ECO:0007669"/>
    <property type="project" value="InterPro"/>
</dbReference>
<comment type="similarity">
    <text evidence="2">Belongs to the outer membrane factor (OMF) (TC 1.B.17) family.</text>
</comment>
<dbReference type="InterPro" id="IPR051906">
    <property type="entry name" value="TolC-like"/>
</dbReference>
<dbReference type="Pfam" id="PF02321">
    <property type="entry name" value="OEP"/>
    <property type="match status" value="2"/>
</dbReference>
<comment type="subcellular location">
    <subcellularLocation>
        <location evidence="1">Cell outer membrane</location>
    </subcellularLocation>
</comment>
<evidence type="ECO:0000313" key="9">
    <source>
        <dbReference type="EMBL" id="ERT68978.1"/>
    </source>
</evidence>
<protein>
    <recommendedName>
        <fullName evidence="11">Outer membrane efflux protein</fullName>
    </recommendedName>
</protein>
<dbReference type="Gene3D" id="1.20.1600.10">
    <property type="entry name" value="Outer membrane efflux proteins (OEP)"/>
    <property type="match status" value="1"/>
</dbReference>
<keyword evidence="7" id="KW-0998">Cell outer membrane</keyword>
<evidence type="ECO:0000256" key="2">
    <source>
        <dbReference type="ARBA" id="ARBA00007613"/>
    </source>
</evidence>
<dbReference type="GO" id="GO:1990281">
    <property type="term" value="C:efflux pump complex"/>
    <property type="evidence" value="ECO:0007669"/>
    <property type="project" value="TreeGrafter"/>
</dbReference>
<dbReference type="EMBL" id="AXZF01000039">
    <property type="protein sequence ID" value="ERT68978.1"/>
    <property type="molecule type" value="Genomic_DNA"/>
</dbReference>
<evidence type="ECO:0000256" key="1">
    <source>
        <dbReference type="ARBA" id="ARBA00004442"/>
    </source>
</evidence>
<dbReference type="RefSeq" id="WP_023050623.1">
    <property type="nucleotide sequence ID" value="NZ_CP173065.2"/>
</dbReference>
<name>U7VDT3_9FUSO</name>
<comment type="caution">
    <text evidence="9">The sequence shown here is derived from an EMBL/GenBank/DDBJ whole genome shotgun (WGS) entry which is preliminary data.</text>
</comment>
<dbReference type="GO" id="GO:0015288">
    <property type="term" value="F:porin activity"/>
    <property type="evidence" value="ECO:0007669"/>
    <property type="project" value="TreeGrafter"/>
</dbReference>
<proteinExistence type="inferred from homology"/>
<dbReference type="eggNOG" id="COG1538">
    <property type="taxonomic scope" value="Bacteria"/>
</dbReference>
<feature type="chain" id="PRO_5004690322" description="Outer membrane efflux protein" evidence="8">
    <location>
        <begin position="18"/>
        <end position="415"/>
    </location>
</feature>
<dbReference type="SUPFAM" id="SSF56954">
    <property type="entry name" value="Outer membrane efflux proteins (OEP)"/>
    <property type="match status" value="1"/>
</dbReference>
<evidence type="ECO:0000256" key="3">
    <source>
        <dbReference type="ARBA" id="ARBA00022448"/>
    </source>
</evidence>
<evidence type="ECO:0000313" key="10">
    <source>
        <dbReference type="Proteomes" id="UP000017081"/>
    </source>
</evidence>
<evidence type="ECO:0000256" key="4">
    <source>
        <dbReference type="ARBA" id="ARBA00022452"/>
    </source>
</evidence>
<dbReference type="PANTHER" id="PTHR30026:SF20">
    <property type="entry name" value="OUTER MEMBRANE PROTEIN TOLC"/>
    <property type="match status" value="1"/>
</dbReference>
<keyword evidence="6" id="KW-0472">Membrane</keyword>
<sequence length="415" mass="47037">MKLKILMMFTMTISLFAKVITIDKAIDLAIKQGEEVSISAKSLNISQKELNSAFKTALPNLFYVGGYLKTDGAFLENTPIQTAKSGYVNFIGLSQPIFQGGAITAKIKKAKIEERRAALALLKNIRDTRLEVISIYTGILSAKNSLEAYNISKEQLDEALKYEKEKEKVGKTTKADLLKAEYQLLDMEASILEVHNQIEIGLLTLKQKLNLSNSESIDVENFYIDGNILKNIDYDSDLNQALTSGIAANFAQLNVSEADIEKMLARSEMLPHVKGFVGKEYVTEDHRTENSWGGGVIVNWNIFQFGKDYDNYEAAHIGVEKSKSQERLAQNDIRVNVRSAYLDMVKLTKLERVYFKALEEAEENYNRDKIKFQKGMISILDFLISQEVLTTSRVKYENIRLTLYNSLERYRSLLI</sequence>
<dbReference type="HOGENOM" id="CLU_012817_10_4_0"/>
<evidence type="ECO:0000256" key="7">
    <source>
        <dbReference type="ARBA" id="ARBA00023237"/>
    </source>
</evidence>
<evidence type="ECO:0000256" key="6">
    <source>
        <dbReference type="ARBA" id="ARBA00023136"/>
    </source>
</evidence>
<dbReference type="STRING" id="1319815.HMPREF0202_01083"/>
<dbReference type="PANTHER" id="PTHR30026">
    <property type="entry name" value="OUTER MEMBRANE PROTEIN TOLC"/>
    <property type="match status" value="1"/>
</dbReference>
<gene>
    <name evidence="9" type="ORF">HMPREF0202_01083</name>
</gene>
<keyword evidence="3" id="KW-0813">Transport</keyword>
<feature type="signal peptide" evidence="8">
    <location>
        <begin position="1"/>
        <end position="17"/>
    </location>
</feature>
<dbReference type="AlphaFoldDB" id="U7VDT3"/>
<evidence type="ECO:0008006" key="11">
    <source>
        <dbReference type="Google" id="ProtNLM"/>
    </source>
</evidence>
<evidence type="ECO:0000256" key="5">
    <source>
        <dbReference type="ARBA" id="ARBA00022692"/>
    </source>
</evidence>
<dbReference type="Proteomes" id="UP000017081">
    <property type="component" value="Unassembled WGS sequence"/>
</dbReference>
<keyword evidence="10" id="KW-1185">Reference proteome</keyword>
<evidence type="ECO:0000256" key="8">
    <source>
        <dbReference type="SAM" id="SignalP"/>
    </source>
</evidence>
<reference evidence="9 10" key="1">
    <citation type="submission" date="2013-08" db="EMBL/GenBank/DDBJ databases">
        <authorList>
            <person name="Weinstock G."/>
            <person name="Sodergren E."/>
            <person name="Wylie T."/>
            <person name="Fulton L."/>
            <person name="Fulton R."/>
            <person name="Fronick C."/>
            <person name="O'Laughlin M."/>
            <person name="Godfrey J."/>
            <person name="Miner T."/>
            <person name="Herter B."/>
            <person name="Appelbaum E."/>
            <person name="Cordes M."/>
            <person name="Lek S."/>
            <person name="Wollam A."/>
            <person name="Pepin K.H."/>
            <person name="Palsikar V.B."/>
            <person name="Mitreva M."/>
            <person name="Wilson R.K."/>
        </authorList>
    </citation>
    <scope>NUCLEOTIDE SEQUENCE [LARGE SCALE GENOMIC DNA]</scope>
    <source>
        <strain evidence="9 10">ATCC BAA-474</strain>
    </source>
</reference>
<keyword evidence="4" id="KW-1134">Transmembrane beta strand</keyword>
<dbReference type="InterPro" id="IPR003423">
    <property type="entry name" value="OMP_efflux"/>
</dbReference>
<organism evidence="9 10">
    <name type="scientific">Cetobacterium somerae ATCC BAA-474</name>
    <dbReference type="NCBI Taxonomy" id="1319815"/>
    <lineage>
        <taxon>Bacteria</taxon>
        <taxon>Fusobacteriati</taxon>
        <taxon>Fusobacteriota</taxon>
        <taxon>Fusobacteriia</taxon>
        <taxon>Fusobacteriales</taxon>
        <taxon>Fusobacteriaceae</taxon>
        <taxon>Cetobacterium</taxon>
    </lineage>
</organism>
<accession>U7VDT3</accession>